<sequence length="58" mass="6548">METHLLQGLAPIRRQLKLIACLMLSVVFVWVAVLLNFLPNHSVTTFEELPFVVSVEPS</sequence>
<evidence type="ECO:0000313" key="3">
    <source>
        <dbReference type="Proteomes" id="UP001526426"/>
    </source>
</evidence>
<organism evidence="2 3">
    <name type="scientific">Spirulina subsalsa FACHB-351</name>
    <dbReference type="NCBI Taxonomy" id="234711"/>
    <lineage>
        <taxon>Bacteria</taxon>
        <taxon>Bacillati</taxon>
        <taxon>Cyanobacteriota</taxon>
        <taxon>Cyanophyceae</taxon>
        <taxon>Spirulinales</taxon>
        <taxon>Spirulinaceae</taxon>
        <taxon>Spirulina</taxon>
    </lineage>
</organism>
<proteinExistence type="predicted"/>
<dbReference type="EMBL" id="JAIHOM010000001">
    <property type="protein sequence ID" value="MCW6034719.1"/>
    <property type="molecule type" value="Genomic_DNA"/>
</dbReference>
<protein>
    <submittedName>
        <fullName evidence="2">Uncharacterized protein</fullName>
    </submittedName>
</protein>
<keyword evidence="1" id="KW-0472">Membrane</keyword>
<keyword evidence="1" id="KW-1133">Transmembrane helix</keyword>
<dbReference type="RefSeq" id="WP_265262371.1">
    <property type="nucleotide sequence ID" value="NZ_JAIHOM010000001.1"/>
</dbReference>
<dbReference type="Proteomes" id="UP001526426">
    <property type="component" value="Unassembled WGS sequence"/>
</dbReference>
<gene>
    <name evidence="2" type="ORF">K4A83_00300</name>
</gene>
<reference evidence="2 3" key="1">
    <citation type="submission" date="2021-08" db="EMBL/GenBank/DDBJ databases">
        <title>Draft genome sequence of Spirulina subsalsa with high tolerance to salinity and hype-accumulation of phycocyanin.</title>
        <authorList>
            <person name="Pei H."/>
            <person name="Jiang L."/>
        </authorList>
    </citation>
    <scope>NUCLEOTIDE SEQUENCE [LARGE SCALE GENOMIC DNA]</scope>
    <source>
        <strain evidence="2 3">FACHB-351</strain>
    </source>
</reference>
<evidence type="ECO:0000256" key="1">
    <source>
        <dbReference type="SAM" id="Phobius"/>
    </source>
</evidence>
<accession>A0ABT3L0T2</accession>
<feature type="transmembrane region" description="Helical" evidence="1">
    <location>
        <begin position="18"/>
        <end position="38"/>
    </location>
</feature>
<evidence type="ECO:0000313" key="2">
    <source>
        <dbReference type="EMBL" id="MCW6034719.1"/>
    </source>
</evidence>
<keyword evidence="1" id="KW-0812">Transmembrane</keyword>
<keyword evidence="3" id="KW-1185">Reference proteome</keyword>
<name>A0ABT3L0T2_9CYAN</name>
<comment type="caution">
    <text evidence="2">The sequence shown here is derived from an EMBL/GenBank/DDBJ whole genome shotgun (WGS) entry which is preliminary data.</text>
</comment>